<dbReference type="RefSeq" id="WP_126628185.1">
    <property type="nucleotide sequence ID" value="NZ_BIFT01000001.1"/>
</dbReference>
<reference evidence="4" key="1">
    <citation type="submission" date="2018-12" db="EMBL/GenBank/DDBJ databases">
        <title>Tengunoibacter tsumagoiensis gen. nov., sp. nov., Dictyobacter kobayashii sp. nov., D. alpinus sp. nov., and D. joshuensis sp. nov. and description of Dictyobacteraceae fam. nov. within the order Ktedonobacterales isolated from Tengu-no-mugimeshi.</title>
        <authorList>
            <person name="Wang C.M."/>
            <person name="Zheng Y."/>
            <person name="Sakai Y."/>
            <person name="Toyoda A."/>
            <person name="Minakuchi Y."/>
            <person name="Abe K."/>
            <person name="Yokota A."/>
            <person name="Yabe S."/>
        </authorList>
    </citation>
    <scope>NUCLEOTIDE SEQUENCE [LARGE SCALE GENOMIC DNA]</scope>
    <source>
        <strain evidence="4">Uno16</strain>
    </source>
</reference>
<evidence type="ECO:0000256" key="1">
    <source>
        <dbReference type="SAM" id="Phobius"/>
    </source>
</evidence>
<proteinExistence type="predicted"/>
<organism evidence="3 4">
    <name type="scientific">Dictyobacter alpinus</name>
    <dbReference type="NCBI Taxonomy" id="2014873"/>
    <lineage>
        <taxon>Bacteria</taxon>
        <taxon>Bacillati</taxon>
        <taxon>Chloroflexota</taxon>
        <taxon>Ktedonobacteria</taxon>
        <taxon>Ktedonobacterales</taxon>
        <taxon>Dictyobacteraceae</taxon>
        <taxon>Dictyobacter</taxon>
    </lineage>
</organism>
<protein>
    <recommendedName>
        <fullName evidence="2">Putative zinc-finger domain-containing protein</fullName>
    </recommendedName>
</protein>
<accession>A0A402B9B8</accession>
<keyword evidence="4" id="KW-1185">Reference proteome</keyword>
<dbReference type="EMBL" id="BIFT01000001">
    <property type="protein sequence ID" value="GCE27909.1"/>
    <property type="molecule type" value="Genomic_DNA"/>
</dbReference>
<sequence>MNCEQVKDLLSPYLDDQLTVQERQSVASHLQICEMCCTILTDYRRFDALLSQLPRFAPLLVQPQEAFSSSQSLLLCEIQSIQPGTPAKLRRRPSSFPTHLAGTRGHYRCTYHQTTTTPHWIAKTAWKTGDQYPNIKLLICLVTIGTSLLSSYYLWSKYRQHPPASE</sequence>
<evidence type="ECO:0000313" key="4">
    <source>
        <dbReference type="Proteomes" id="UP000287171"/>
    </source>
</evidence>
<dbReference type="InterPro" id="IPR027383">
    <property type="entry name" value="Znf_put"/>
</dbReference>
<evidence type="ECO:0000313" key="3">
    <source>
        <dbReference type="EMBL" id="GCE27909.1"/>
    </source>
</evidence>
<feature type="domain" description="Putative zinc-finger" evidence="2">
    <location>
        <begin position="3"/>
        <end position="34"/>
    </location>
</feature>
<evidence type="ECO:0000259" key="2">
    <source>
        <dbReference type="Pfam" id="PF13490"/>
    </source>
</evidence>
<dbReference type="Proteomes" id="UP000287171">
    <property type="component" value="Unassembled WGS sequence"/>
</dbReference>
<keyword evidence="1" id="KW-0812">Transmembrane</keyword>
<keyword evidence="1" id="KW-0472">Membrane</keyword>
<gene>
    <name evidence="3" type="ORF">KDA_33930</name>
</gene>
<dbReference type="Gene3D" id="1.10.10.1320">
    <property type="entry name" value="Anti-sigma factor, zinc-finger domain"/>
    <property type="match status" value="1"/>
</dbReference>
<keyword evidence="1" id="KW-1133">Transmembrane helix</keyword>
<dbReference type="InterPro" id="IPR041916">
    <property type="entry name" value="Anti_sigma_zinc_sf"/>
</dbReference>
<dbReference type="AlphaFoldDB" id="A0A402B9B8"/>
<dbReference type="OrthoDB" id="166304at2"/>
<name>A0A402B9B8_9CHLR</name>
<dbReference type="Pfam" id="PF13490">
    <property type="entry name" value="zf-HC2"/>
    <property type="match status" value="1"/>
</dbReference>
<feature type="transmembrane region" description="Helical" evidence="1">
    <location>
        <begin position="137"/>
        <end position="155"/>
    </location>
</feature>
<comment type="caution">
    <text evidence="3">The sequence shown here is derived from an EMBL/GenBank/DDBJ whole genome shotgun (WGS) entry which is preliminary data.</text>
</comment>